<dbReference type="InterPro" id="IPR007372">
    <property type="entry name" value="Lipid/polyisoprenoid-bd_YceI"/>
</dbReference>
<evidence type="ECO:0000313" key="2">
    <source>
        <dbReference type="EMBL" id="MFC4634696.1"/>
    </source>
</evidence>
<evidence type="ECO:0000259" key="1">
    <source>
        <dbReference type="Pfam" id="PF04264"/>
    </source>
</evidence>
<sequence length="182" mass="20523">MNKIVFLFLFITPIATSQKLSSSYSTRLGKVTISSCTVAEDIEAINNQAFCVLNPETGDIALDILMRAFVFENTLMYDHFNESYVESDLYPKAVFRGEIIDFDLTQSDTQIRMIEGFLTLKDQTVPLAFKVEIDNTPTSYVLSGTTVVLLEDYSIKIPKLLTSNISNSIHVSFRFECKVSNM</sequence>
<dbReference type="EMBL" id="JBHSFV010000007">
    <property type="protein sequence ID" value="MFC4634696.1"/>
    <property type="molecule type" value="Genomic_DNA"/>
</dbReference>
<protein>
    <submittedName>
        <fullName evidence="2">YceI family protein</fullName>
    </submittedName>
</protein>
<feature type="domain" description="Lipid/polyisoprenoid-binding YceI-like" evidence="1">
    <location>
        <begin position="54"/>
        <end position="176"/>
    </location>
</feature>
<dbReference type="Proteomes" id="UP001596043">
    <property type="component" value="Unassembled WGS sequence"/>
</dbReference>
<name>A0ABV9HZA9_9FLAO</name>
<reference evidence="3" key="1">
    <citation type="journal article" date="2019" name="Int. J. Syst. Evol. Microbiol.">
        <title>The Global Catalogue of Microorganisms (GCM) 10K type strain sequencing project: providing services to taxonomists for standard genome sequencing and annotation.</title>
        <authorList>
            <consortium name="The Broad Institute Genomics Platform"/>
            <consortium name="The Broad Institute Genome Sequencing Center for Infectious Disease"/>
            <person name="Wu L."/>
            <person name="Ma J."/>
        </authorList>
    </citation>
    <scope>NUCLEOTIDE SEQUENCE [LARGE SCALE GENOMIC DNA]</scope>
    <source>
        <strain evidence="3">YJ-61-S</strain>
    </source>
</reference>
<organism evidence="2 3">
    <name type="scientific">Dokdonia ponticola</name>
    <dbReference type="NCBI Taxonomy" id="2041041"/>
    <lineage>
        <taxon>Bacteria</taxon>
        <taxon>Pseudomonadati</taxon>
        <taxon>Bacteroidota</taxon>
        <taxon>Flavobacteriia</taxon>
        <taxon>Flavobacteriales</taxon>
        <taxon>Flavobacteriaceae</taxon>
        <taxon>Dokdonia</taxon>
    </lineage>
</organism>
<dbReference type="RefSeq" id="WP_379979207.1">
    <property type="nucleotide sequence ID" value="NZ_JBHSFV010000007.1"/>
</dbReference>
<dbReference type="Pfam" id="PF04264">
    <property type="entry name" value="YceI"/>
    <property type="match status" value="1"/>
</dbReference>
<dbReference type="SUPFAM" id="SSF101874">
    <property type="entry name" value="YceI-like"/>
    <property type="match status" value="1"/>
</dbReference>
<dbReference type="Gene3D" id="2.40.128.110">
    <property type="entry name" value="Lipid/polyisoprenoid-binding, YceI-like"/>
    <property type="match status" value="1"/>
</dbReference>
<dbReference type="InterPro" id="IPR036761">
    <property type="entry name" value="TTHA0802/YceI-like_sf"/>
</dbReference>
<keyword evidence="3" id="KW-1185">Reference proteome</keyword>
<evidence type="ECO:0000313" key="3">
    <source>
        <dbReference type="Proteomes" id="UP001596043"/>
    </source>
</evidence>
<comment type="caution">
    <text evidence="2">The sequence shown here is derived from an EMBL/GenBank/DDBJ whole genome shotgun (WGS) entry which is preliminary data.</text>
</comment>
<proteinExistence type="predicted"/>
<accession>A0ABV9HZA9</accession>
<gene>
    <name evidence="2" type="ORF">ACFO3O_12300</name>
</gene>